<dbReference type="Gene3D" id="3.30.420.10">
    <property type="entry name" value="Ribonuclease H-like superfamily/Ribonuclease H"/>
    <property type="match status" value="1"/>
</dbReference>
<accession>A0A425CTJ3</accession>
<gene>
    <name evidence="1" type="ORF">B5M09_011808</name>
</gene>
<dbReference type="AlphaFoldDB" id="A0A425CTJ3"/>
<dbReference type="PANTHER" id="PTHR46564:SF1">
    <property type="entry name" value="TRANSPOSASE"/>
    <property type="match status" value="1"/>
</dbReference>
<dbReference type="GO" id="GO:0003676">
    <property type="term" value="F:nucleic acid binding"/>
    <property type="evidence" value="ECO:0007669"/>
    <property type="project" value="InterPro"/>
</dbReference>
<name>A0A425CTJ3_APHAT</name>
<sequence length="220" mass="25662">MEAWVEFDCQITLAELKARIQVDYDIVISETSLHRALEERVFTYKDLHYELLQLNDESFKNKRSEYVQQLREHIIQGKVPIWIDETNFNLFTFRTKGRSKKNTRAKFVRGCSQKGKNLHIIGAISATNFVFCTRRRGALKSRHANEWLKTMLQEVEFQDASFLKLGPYSPMLNPIENMWPALKSRIKTSLRERVAAFMGPPPDGQTRTLCIKIVFNSTMN</sequence>
<evidence type="ECO:0008006" key="3">
    <source>
        <dbReference type="Google" id="ProtNLM"/>
    </source>
</evidence>
<reference evidence="1" key="1">
    <citation type="submission" date="2018-07" db="EMBL/GenBank/DDBJ databases">
        <title>Annotation of Aphanomyces astaci genome assembly.</title>
        <authorList>
            <person name="Studholme D.J."/>
        </authorList>
    </citation>
    <scope>NUCLEOTIDE SEQUENCE [LARGE SCALE GENOMIC DNA]</scope>
    <source>
        <strain evidence="1">Pc</strain>
    </source>
</reference>
<comment type="caution">
    <text evidence="1">The sequence shown here is derived from an EMBL/GenBank/DDBJ whole genome shotgun (WGS) entry which is preliminary data.</text>
</comment>
<keyword evidence="2" id="KW-1185">Reference proteome</keyword>
<proteinExistence type="predicted"/>
<dbReference type="PANTHER" id="PTHR46564">
    <property type="entry name" value="TRANSPOSASE"/>
    <property type="match status" value="1"/>
</dbReference>
<dbReference type="InterPro" id="IPR036397">
    <property type="entry name" value="RNaseH_sf"/>
</dbReference>
<dbReference type="EMBL" id="MZMZ02003997">
    <property type="protein sequence ID" value="RQM20196.1"/>
    <property type="molecule type" value="Genomic_DNA"/>
</dbReference>
<protein>
    <recommendedName>
        <fullName evidence="3">Tc1-like transposase DDE domain-containing protein</fullName>
    </recommendedName>
</protein>
<dbReference type="VEuPathDB" id="FungiDB:H257_12745"/>
<organism evidence="1 2">
    <name type="scientific">Aphanomyces astaci</name>
    <name type="common">Crayfish plague agent</name>
    <dbReference type="NCBI Taxonomy" id="112090"/>
    <lineage>
        <taxon>Eukaryota</taxon>
        <taxon>Sar</taxon>
        <taxon>Stramenopiles</taxon>
        <taxon>Oomycota</taxon>
        <taxon>Saprolegniomycetes</taxon>
        <taxon>Saprolegniales</taxon>
        <taxon>Verrucalvaceae</taxon>
        <taxon>Aphanomyces</taxon>
    </lineage>
</organism>
<evidence type="ECO:0000313" key="2">
    <source>
        <dbReference type="Proteomes" id="UP000284702"/>
    </source>
</evidence>
<evidence type="ECO:0000313" key="1">
    <source>
        <dbReference type="EMBL" id="RQM20196.1"/>
    </source>
</evidence>
<dbReference type="Proteomes" id="UP000284702">
    <property type="component" value="Unassembled WGS sequence"/>
</dbReference>